<dbReference type="Gene3D" id="3.50.50.60">
    <property type="entry name" value="FAD/NAD(P)-binding domain"/>
    <property type="match status" value="1"/>
</dbReference>
<keyword evidence="2" id="KW-0285">Flavoprotein</keyword>
<gene>
    <name evidence="6" type="ORF">C7K08_02475</name>
</gene>
<dbReference type="AlphaFoldDB" id="A0A2P7EH33"/>
<dbReference type="InterPro" id="IPR004792">
    <property type="entry name" value="BaiN-like"/>
</dbReference>
<dbReference type="STRING" id="1910958.BTM30_04285"/>
<feature type="domain" description="RsdA/BaiN/AoA(So)-like Rossmann fold-like" evidence="4">
    <location>
        <begin position="3"/>
        <end position="404"/>
    </location>
</feature>
<organism evidence="6 7">
    <name type="scientific">Synechococcus lacustris str. Tous</name>
    <dbReference type="NCBI Taxonomy" id="1910958"/>
    <lineage>
        <taxon>Bacteria</taxon>
        <taxon>Bacillati</taxon>
        <taxon>Cyanobacteriota</taxon>
        <taxon>Cyanophyceae</taxon>
        <taxon>Synechococcales</taxon>
        <taxon>Synechococcaceae</taxon>
        <taxon>Synechococcus</taxon>
    </lineage>
</organism>
<keyword evidence="3" id="KW-0274">FAD</keyword>
<name>A0A2P7EH33_9SYNE</name>
<dbReference type="SUPFAM" id="SSF160996">
    <property type="entry name" value="HI0933 insert domain-like"/>
    <property type="match status" value="1"/>
</dbReference>
<comment type="cofactor">
    <cofactor evidence="1">
        <name>FAD</name>
        <dbReference type="ChEBI" id="CHEBI:57692"/>
    </cofactor>
</comment>
<feature type="domain" description="RsdA/BaiN/AoA(So)-like insert" evidence="5">
    <location>
        <begin position="186"/>
        <end position="352"/>
    </location>
</feature>
<evidence type="ECO:0000256" key="2">
    <source>
        <dbReference type="ARBA" id="ARBA00022630"/>
    </source>
</evidence>
<comment type="caution">
    <text evidence="6">The sequence shown here is derived from an EMBL/GenBank/DDBJ whole genome shotgun (WGS) entry which is preliminary data.</text>
</comment>
<dbReference type="Pfam" id="PF22780">
    <property type="entry name" value="HI0933_like_1st"/>
    <property type="match status" value="1"/>
</dbReference>
<dbReference type="InterPro" id="IPR023166">
    <property type="entry name" value="BaiN-like_dom_sf"/>
</dbReference>
<dbReference type="PRINTS" id="PR00411">
    <property type="entry name" value="PNDRDTASEI"/>
</dbReference>
<dbReference type="SUPFAM" id="SSF51905">
    <property type="entry name" value="FAD/NAD(P)-binding domain"/>
    <property type="match status" value="1"/>
</dbReference>
<dbReference type="PANTHER" id="PTHR42887">
    <property type="entry name" value="OS12G0638800 PROTEIN"/>
    <property type="match status" value="1"/>
</dbReference>
<evidence type="ECO:0000256" key="3">
    <source>
        <dbReference type="ARBA" id="ARBA00022827"/>
    </source>
</evidence>
<evidence type="ECO:0000259" key="4">
    <source>
        <dbReference type="Pfam" id="PF03486"/>
    </source>
</evidence>
<sequence>MPELVVAGGGAAGFMAAITAAEAGLQQVQIWEATAEPLAKVRISGGGRCNLTHACWDPAELVANYPRGEKPLRGPFSRFAAGDAVAWFGERGVDLHEEADGRMFPTSNSSATVVDALRRRAEAVGVELHSQRALQAVQPLASGGFALKGRGLGQPLHCAKLLLATGGHPSGRQLAQALGHRLIAPVPSLFTLRLAGKFLRELAGVSQGLVPLELHVGAEIFRQRGTVLITHWGLSGPALLRLTAFAARALHQNQYRAELRVDWTAGADPQILQQQLRQARLDLARKQLANGRPELLLAIKKRLWLALLNQAQLDAAMPWAELSRQGEQRLQQILQRSVYSVLGRGPFGEEFVTAGGVDLAEINLVKMESRKQPGLFFAGEIMDIDGVTGGFNFQHCWSSGWIAGGAIAAGFKQ</sequence>
<dbReference type="PRINTS" id="PR00368">
    <property type="entry name" value="FADPNR"/>
</dbReference>
<dbReference type="InterPro" id="IPR057661">
    <property type="entry name" value="RsdA/BaiN/AoA(So)_Rossmann"/>
</dbReference>
<evidence type="ECO:0000313" key="6">
    <source>
        <dbReference type="EMBL" id="PSI02517.1"/>
    </source>
</evidence>
<dbReference type="InterPro" id="IPR036188">
    <property type="entry name" value="FAD/NAD-bd_sf"/>
</dbReference>
<dbReference type="Pfam" id="PF03486">
    <property type="entry name" value="HI0933_like"/>
    <property type="match status" value="1"/>
</dbReference>
<evidence type="ECO:0000313" key="7">
    <source>
        <dbReference type="Proteomes" id="UP000240206"/>
    </source>
</evidence>
<proteinExistence type="predicted"/>
<dbReference type="PANTHER" id="PTHR42887:SF2">
    <property type="entry name" value="OS12G0638800 PROTEIN"/>
    <property type="match status" value="1"/>
</dbReference>
<reference evidence="7" key="1">
    <citation type="submission" date="2018-03" db="EMBL/GenBank/DDBJ databases">
        <title>Ecological and genomic features of two cosmopolitan and abundant freshwater picocyanobacteria.</title>
        <authorList>
            <person name="Cabello-Yeves P.J."/>
            <person name="Picazo A."/>
            <person name="Camacho A."/>
            <person name="Callieri C."/>
            <person name="Rosselli R."/>
            <person name="Roda-Garcia J."/>
            <person name="Coutinho F.H."/>
            <person name="Rodriguez-Valera F."/>
        </authorList>
    </citation>
    <scope>NUCLEOTIDE SEQUENCE [LARGE SCALE GENOMIC DNA]</scope>
    <source>
        <strain evidence="7">Tous</strain>
    </source>
</reference>
<keyword evidence="7" id="KW-1185">Reference proteome</keyword>
<evidence type="ECO:0000256" key="1">
    <source>
        <dbReference type="ARBA" id="ARBA00001974"/>
    </source>
</evidence>
<evidence type="ECO:0000259" key="5">
    <source>
        <dbReference type="Pfam" id="PF22780"/>
    </source>
</evidence>
<dbReference type="Proteomes" id="UP000240206">
    <property type="component" value="Unassembled WGS sequence"/>
</dbReference>
<accession>A0A2P7EH33</accession>
<dbReference type="InterPro" id="IPR055178">
    <property type="entry name" value="RsdA/BaiN/AoA(So)-like_dom"/>
</dbReference>
<dbReference type="NCBIfam" id="TIGR00275">
    <property type="entry name" value="aminoacetone oxidase family FAD-binding enzyme"/>
    <property type="match status" value="1"/>
</dbReference>
<dbReference type="Gene3D" id="1.10.8.260">
    <property type="entry name" value="HI0933 insert domain-like"/>
    <property type="match status" value="1"/>
</dbReference>
<dbReference type="Gene3D" id="2.40.30.10">
    <property type="entry name" value="Translation factors"/>
    <property type="match status" value="1"/>
</dbReference>
<dbReference type="EMBL" id="PXVC01000005">
    <property type="protein sequence ID" value="PSI02517.1"/>
    <property type="molecule type" value="Genomic_DNA"/>
</dbReference>
<dbReference type="RefSeq" id="WP_106499065.1">
    <property type="nucleotide sequence ID" value="NZ_PXVC01000005.1"/>
</dbReference>
<protein>
    <submittedName>
        <fullName evidence="6">Aminoacetone oxidase family FAD-binding enzyme</fullName>
    </submittedName>
</protein>